<protein>
    <recommendedName>
        <fullName evidence="6">Tyrosine phosphatase</fullName>
    </recommendedName>
</protein>
<dbReference type="PROSITE" id="PS50055">
    <property type="entry name" value="TYR_PHOSPHATASE_PTP"/>
    <property type="match status" value="1"/>
</dbReference>
<dbReference type="Pfam" id="PF00102">
    <property type="entry name" value="Y_phosphatase"/>
    <property type="match status" value="1"/>
</dbReference>
<dbReference type="InterPro" id="IPR000242">
    <property type="entry name" value="PTP_cat"/>
</dbReference>
<feature type="compositionally biased region" description="Basic residues" evidence="1">
    <location>
        <begin position="55"/>
        <end position="66"/>
    </location>
</feature>
<reference evidence="4" key="1">
    <citation type="submission" date="2023-10" db="EMBL/GenBank/DDBJ databases">
        <title>Genome assembly of Pristionchus species.</title>
        <authorList>
            <person name="Yoshida K."/>
            <person name="Sommer R.J."/>
        </authorList>
    </citation>
    <scope>NUCLEOTIDE SEQUENCE</scope>
    <source>
        <strain evidence="4">RS5133</strain>
    </source>
</reference>
<sequence length="405" mass="45412">QTKKKSGGGRTGRKVHSNNKPVDMAALQDSPSRNLPPPEPMRVSRRGSVIGGKPKAPKKKTKRTKPRTVEDTVGDDDNEGQSQLIQIPEALLLKTSHSMMQQPPSEDHPSREVAGPTKMRRSELIESNQAFIENTIKKGWPAVAAEFQKDHKEMPGTNGATRYTIAFNVPPETDFYDANKVDILGVDPKFIIAAAPTADVESRETFWRMVYDSNVSNIYHLENQAESMEDPFIPWTAGESKDYGKMFVSNKKATATKRDAQAVLEVLPEGCSNSIIVRFAQSIVWPDKVTIESEPRKCILHFVRLLREEKSTVMIIDKTGCGKACMFVMVHSIISLLNTKSLRDVTDVLAKLRQDRWGAIKTEQQYLMVYQATLDYIAVKTPSVKHSEEFKKKLFTLLKAAKQVP</sequence>
<feature type="domain" description="Tyrosine-protein phosphatase" evidence="2">
    <location>
        <begin position="154"/>
        <end position="376"/>
    </location>
</feature>
<gene>
    <name evidence="4" type="ORF">PFISCL1PPCAC_21228</name>
</gene>
<dbReference type="GO" id="GO:0004725">
    <property type="term" value="F:protein tyrosine phosphatase activity"/>
    <property type="evidence" value="ECO:0007669"/>
    <property type="project" value="InterPro"/>
</dbReference>
<dbReference type="InterPro" id="IPR029021">
    <property type="entry name" value="Prot-tyrosine_phosphatase-like"/>
</dbReference>
<dbReference type="PANTHER" id="PTHR23219:SF13">
    <property type="entry name" value="TYROSINE-PROTEIN PHOSPHATASE DOMAIN-CONTAINING PROTEIN"/>
    <property type="match status" value="1"/>
</dbReference>
<dbReference type="CDD" id="cd00047">
    <property type="entry name" value="PTPc"/>
    <property type="match status" value="1"/>
</dbReference>
<dbReference type="InterPro" id="IPR003595">
    <property type="entry name" value="Tyr_Pase_cat"/>
</dbReference>
<dbReference type="SMART" id="SM00194">
    <property type="entry name" value="PTPc"/>
    <property type="match status" value="1"/>
</dbReference>
<evidence type="ECO:0000313" key="4">
    <source>
        <dbReference type="EMBL" id="GMT29931.1"/>
    </source>
</evidence>
<dbReference type="Gene3D" id="3.90.190.10">
    <property type="entry name" value="Protein tyrosine phosphatase superfamily"/>
    <property type="match status" value="1"/>
</dbReference>
<evidence type="ECO:0000259" key="3">
    <source>
        <dbReference type="PROSITE" id="PS50056"/>
    </source>
</evidence>
<evidence type="ECO:0008006" key="6">
    <source>
        <dbReference type="Google" id="ProtNLM"/>
    </source>
</evidence>
<evidence type="ECO:0000259" key="2">
    <source>
        <dbReference type="PROSITE" id="PS50055"/>
    </source>
</evidence>
<feature type="compositionally biased region" description="Basic residues" evidence="1">
    <location>
        <begin position="1"/>
        <end position="17"/>
    </location>
</feature>
<feature type="region of interest" description="Disordered" evidence="1">
    <location>
        <begin position="1"/>
        <end position="80"/>
    </location>
</feature>
<feature type="domain" description="Tyrosine specific protein phosphatases" evidence="3">
    <location>
        <begin position="300"/>
        <end position="367"/>
    </location>
</feature>
<evidence type="ECO:0000313" key="5">
    <source>
        <dbReference type="Proteomes" id="UP001432322"/>
    </source>
</evidence>
<accession>A0AAV5WGC4</accession>
<keyword evidence="5" id="KW-1185">Reference proteome</keyword>
<name>A0AAV5WGC4_9BILA</name>
<dbReference type="AlphaFoldDB" id="A0AAV5WGC4"/>
<dbReference type="SUPFAM" id="SSF52799">
    <property type="entry name" value="(Phosphotyrosine protein) phosphatases II"/>
    <property type="match status" value="1"/>
</dbReference>
<comment type="caution">
    <text evidence="4">The sequence shown here is derived from an EMBL/GenBank/DDBJ whole genome shotgun (WGS) entry which is preliminary data.</text>
</comment>
<proteinExistence type="predicted"/>
<dbReference type="PANTHER" id="PTHR23219">
    <property type="entry name" value="TYROSINE-PROTEIN PHOSPHATASE C15H7.3-RELATED"/>
    <property type="match status" value="1"/>
</dbReference>
<dbReference type="Proteomes" id="UP001432322">
    <property type="component" value="Unassembled WGS sequence"/>
</dbReference>
<dbReference type="EMBL" id="BTSY01000005">
    <property type="protein sequence ID" value="GMT29931.1"/>
    <property type="molecule type" value="Genomic_DNA"/>
</dbReference>
<dbReference type="SMART" id="SM00404">
    <property type="entry name" value="PTPc_motif"/>
    <property type="match status" value="1"/>
</dbReference>
<dbReference type="InterPro" id="IPR000387">
    <property type="entry name" value="Tyr_Pase_dom"/>
</dbReference>
<dbReference type="PROSITE" id="PS50056">
    <property type="entry name" value="TYR_PHOSPHATASE_2"/>
    <property type="match status" value="1"/>
</dbReference>
<feature type="non-terminal residue" evidence="4">
    <location>
        <position position="1"/>
    </location>
</feature>
<evidence type="ECO:0000256" key="1">
    <source>
        <dbReference type="SAM" id="MobiDB-lite"/>
    </source>
</evidence>
<organism evidence="4 5">
    <name type="scientific">Pristionchus fissidentatus</name>
    <dbReference type="NCBI Taxonomy" id="1538716"/>
    <lineage>
        <taxon>Eukaryota</taxon>
        <taxon>Metazoa</taxon>
        <taxon>Ecdysozoa</taxon>
        <taxon>Nematoda</taxon>
        <taxon>Chromadorea</taxon>
        <taxon>Rhabditida</taxon>
        <taxon>Rhabditina</taxon>
        <taxon>Diplogasteromorpha</taxon>
        <taxon>Diplogasteroidea</taxon>
        <taxon>Neodiplogasteridae</taxon>
        <taxon>Pristionchus</taxon>
    </lineage>
</organism>